<dbReference type="InterPro" id="IPR013087">
    <property type="entry name" value="Znf_C2H2_type"/>
</dbReference>
<keyword evidence="4" id="KW-0677">Repeat</keyword>
<evidence type="ECO:0000256" key="1">
    <source>
        <dbReference type="ARBA" id="ARBA00004123"/>
    </source>
</evidence>
<dbReference type="Pfam" id="PF00096">
    <property type="entry name" value="zf-C2H2"/>
    <property type="match status" value="1"/>
</dbReference>
<dbReference type="SUPFAM" id="SSF57667">
    <property type="entry name" value="beta-beta-alpha zinc fingers"/>
    <property type="match status" value="1"/>
</dbReference>
<keyword evidence="3" id="KW-0479">Metal-binding</keyword>
<dbReference type="OrthoDB" id="10018191at2759"/>
<evidence type="ECO:0000256" key="11">
    <source>
        <dbReference type="ARBA" id="ARBA00023163"/>
    </source>
</evidence>
<evidence type="ECO:0000313" key="17">
    <source>
        <dbReference type="Proteomes" id="UP000000305"/>
    </source>
</evidence>
<keyword evidence="8" id="KW-0175">Coiled coil</keyword>
<evidence type="ECO:0000256" key="8">
    <source>
        <dbReference type="ARBA" id="ARBA00023054"/>
    </source>
</evidence>
<name>E9GJV5_DAPPU</name>
<keyword evidence="6" id="KW-0862">Zinc</keyword>
<accession>E9GJV5</accession>
<evidence type="ECO:0000256" key="13">
    <source>
        <dbReference type="ARBA" id="ARBA00068072"/>
    </source>
</evidence>
<dbReference type="FunFam" id="3.30.160.60:FF:000535">
    <property type="entry name" value="Zinc finger protein 367"/>
    <property type="match status" value="1"/>
</dbReference>
<evidence type="ECO:0000256" key="4">
    <source>
        <dbReference type="ARBA" id="ARBA00022737"/>
    </source>
</evidence>
<keyword evidence="17" id="KW-1185">Reference proteome</keyword>
<gene>
    <name evidence="16" type="ORF">DAPPUDRAFT_51670</name>
</gene>
<evidence type="ECO:0000256" key="5">
    <source>
        <dbReference type="ARBA" id="ARBA00022771"/>
    </source>
</evidence>
<protein>
    <recommendedName>
        <fullName evidence="13">Zinc finger protein 367</fullName>
    </recommendedName>
</protein>
<feature type="domain" description="C2H2-type" evidence="15">
    <location>
        <begin position="92"/>
        <end position="121"/>
    </location>
</feature>
<dbReference type="KEGG" id="dpx:DAPPUDRAFT_51670"/>
<dbReference type="EMBL" id="GL732548">
    <property type="protein sequence ID" value="EFX80252.1"/>
    <property type="molecule type" value="Genomic_DNA"/>
</dbReference>
<evidence type="ECO:0000256" key="7">
    <source>
        <dbReference type="ARBA" id="ARBA00023015"/>
    </source>
</evidence>
<dbReference type="PROSITE" id="PS00028">
    <property type="entry name" value="ZINC_FINGER_C2H2_1"/>
    <property type="match status" value="2"/>
</dbReference>
<evidence type="ECO:0000256" key="10">
    <source>
        <dbReference type="ARBA" id="ARBA00023159"/>
    </source>
</evidence>
<dbReference type="Pfam" id="PF13912">
    <property type="entry name" value="zf-C2H2_6"/>
    <property type="match status" value="1"/>
</dbReference>
<comment type="subcellular location">
    <subcellularLocation>
        <location evidence="1">Nucleus</location>
    </subcellularLocation>
</comment>
<dbReference type="PhylomeDB" id="E9GJV5"/>
<dbReference type="PROSITE" id="PS50157">
    <property type="entry name" value="ZINC_FINGER_C2H2_2"/>
    <property type="match status" value="2"/>
</dbReference>
<dbReference type="Gene3D" id="3.30.160.60">
    <property type="entry name" value="Classic Zinc Finger"/>
    <property type="match status" value="2"/>
</dbReference>
<keyword evidence="7" id="KW-0805">Transcription regulation</keyword>
<evidence type="ECO:0000256" key="12">
    <source>
        <dbReference type="ARBA" id="ARBA00023242"/>
    </source>
</evidence>
<sequence>MKEEDQSFILLDNSALTGQSCVTDSDDSLTTRANYNENSLKRGRPRAEVINNLIIEGSSSHSSIRCDICNRVFPREKSLQAHKRIHTGEKPYCCDYPSCGKAFTQSGQLKTHQRLHTGEKPFICSVAG</sequence>
<dbReference type="PANTHER" id="PTHR14003:SF26">
    <property type="entry name" value="ZINC FINGER PROTEIN 367"/>
    <property type="match status" value="1"/>
</dbReference>
<reference evidence="16 17" key="1">
    <citation type="journal article" date="2011" name="Science">
        <title>The ecoresponsive genome of Daphnia pulex.</title>
        <authorList>
            <person name="Colbourne J.K."/>
            <person name="Pfrender M.E."/>
            <person name="Gilbert D."/>
            <person name="Thomas W.K."/>
            <person name="Tucker A."/>
            <person name="Oakley T.H."/>
            <person name="Tokishita S."/>
            <person name="Aerts A."/>
            <person name="Arnold G.J."/>
            <person name="Basu M.K."/>
            <person name="Bauer D.J."/>
            <person name="Caceres C.E."/>
            <person name="Carmel L."/>
            <person name="Casola C."/>
            <person name="Choi J.H."/>
            <person name="Detter J.C."/>
            <person name="Dong Q."/>
            <person name="Dusheyko S."/>
            <person name="Eads B.D."/>
            <person name="Frohlich T."/>
            <person name="Geiler-Samerotte K.A."/>
            <person name="Gerlach D."/>
            <person name="Hatcher P."/>
            <person name="Jogdeo S."/>
            <person name="Krijgsveld J."/>
            <person name="Kriventseva E.V."/>
            <person name="Kultz D."/>
            <person name="Laforsch C."/>
            <person name="Lindquist E."/>
            <person name="Lopez J."/>
            <person name="Manak J.R."/>
            <person name="Muller J."/>
            <person name="Pangilinan J."/>
            <person name="Patwardhan R.P."/>
            <person name="Pitluck S."/>
            <person name="Pritham E.J."/>
            <person name="Rechtsteiner A."/>
            <person name="Rho M."/>
            <person name="Rogozin I.B."/>
            <person name="Sakarya O."/>
            <person name="Salamov A."/>
            <person name="Schaack S."/>
            <person name="Shapiro H."/>
            <person name="Shiga Y."/>
            <person name="Skalitzky C."/>
            <person name="Smith Z."/>
            <person name="Souvorov A."/>
            <person name="Sung W."/>
            <person name="Tang Z."/>
            <person name="Tsuchiya D."/>
            <person name="Tu H."/>
            <person name="Vos H."/>
            <person name="Wang M."/>
            <person name="Wolf Y.I."/>
            <person name="Yamagata H."/>
            <person name="Yamada T."/>
            <person name="Ye Y."/>
            <person name="Shaw J.R."/>
            <person name="Andrews J."/>
            <person name="Crease T.J."/>
            <person name="Tang H."/>
            <person name="Lucas S.M."/>
            <person name="Robertson H.M."/>
            <person name="Bork P."/>
            <person name="Koonin E.V."/>
            <person name="Zdobnov E.M."/>
            <person name="Grigoriev I.V."/>
            <person name="Lynch M."/>
            <person name="Boore J.L."/>
        </authorList>
    </citation>
    <scope>NUCLEOTIDE SEQUENCE [LARGE SCALE GENOMIC DNA]</scope>
</reference>
<dbReference type="FunFam" id="3.30.160.60:FF:000474">
    <property type="entry name" value="zinc finger protein 367"/>
    <property type="match status" value="1"/>
</dbReference>
<keyword evidence="10" id="KW-0010">Activator</keyword>
<dbReference type="InParanoid" id="E9GJV5"/>
<proteinExistence type="inferred from homology"/>
<keyword evidence="11" id="KW-0804">Transcription</keyword>
<dbReference type="HOGENOM" id="CLU_1961799_0_0_1"/>
<comment type="similarity">
    <text evidence="2">Belongs to the krueppel C2H2-type zinc-finger protein family.</text>
</comment>
<dbReference type="Proteomes" id="UP000000305">
    <property type="component" value="Unassembled WGS sequence"/>
</dbReference>
<keyword evidence="9" id="KW-0238">DNA-binding</keyword>
<evidence type="ECO:0000256" key="2">
    <source>
        <dbReference type="ARBA" id="ARBA00006991"/>
    </source>
</evidence>
<dbReference type="GO" id="GO:0005634">
    <property type="term" value="C:nucleus"/>
    <property type="evidence" value="ECO:0007669"/>
    <property type="project" value="UniProtKB-SubCell"/>
</dbReference>
<dbReference type="SMART" id="SM00355">
    <property type="entry name" value="ZnF_C2H2"/>
    <property type="match status" value="2"/>
</dbReference>
<dbReference type="AlphaFoldDB" id="E9GJV5"/>
<dbReference type="STRING" id="6669.E9GJV5"/>
<keyword evidence="12" id="KW-0539">Nucleus</keyword>
<evidence type="ECO:0000256" key="9">
    <source>
        <dbReference type="ARBA" id="ARBA00023125"/>
    </source>
</evidence>
<evidence type="ECO:0000259" key="15">
    <source>
        <dbReference type="PROSITE" id="PS50157"/>
    </source>
</evidence>
<evidence type="ECO:0000313" key="16">
    <source>
        <dbReference type="EMBL" id="EFX80252.1"/>
    </source>
</evidence>
<feature type="domain" description="C2H2-type" evidence="15">
    <location>
        <begin position="64"/>
        <end position="91"/>
    </location>
</feature>
<evidence type="ECO:0000256" key="14">
    <source>
        <dbReference type="PROSITE-ProRule" id="PRU00042"/>
    </source>
</evidence>
<dbReference type="GO" id="GO:0008270">
    <property type="term" value="F:zinc ion binding"/>
    <property type="evidence" value="ECO:0007669"/>
    <property type="project" value="UniProtKB-KW"/>
</dbReference>
<dbReference type="eggNOG" id="KOG1721">
    <property type="taxonomic scope" value="Eukaryota"/>
</dbReference>
<dbReference type="GO" id="GO:0003677">
    <property type="term" value="F:DNA binding"/>
    <property type="evidence" value="ECO:0007669"/>
    <property type="project" value="UniProtKB-KW"/>
</dbReference>
<dbReference type="PANTHER" id="PTHR14003">
    <property type="entry name" value="TRANSCRIPTIONAL REPRESSOR PROTEIN YY"/>
    <property type="match status" value="1"/>
</dbReference>
<organism evidence="16 17">
    <name type="scientific">Daphnia pulex</name>
    <name type="common">Water flea</name>
    <dbReference type="NCBI Taxonomy" id="6669"/>
    <lineage>
        <taxon>Eukaryota</taxon>
        <taxon>Metazoa</taxon>
        <taxon>Ecdysozoa</taxon>
        <taxon>Arthropoda</taxon>
        <taxon>Crustacea</taxon>
        <taxon>Branchiopoda</taxon>
        <taxon>Diplostraca</taxon>
        <taxon>Cladocera</taxon>
        <taxon>Anomopoda</taxon>
        <taxon>Daphniidae</taxon>
        <taxon>Daphnia</taxon>
    </lineage>
</organism>
<evidence type="ECO:0000256" key="6">
    <source>
        <dbReference type="ARBA" id="ARBA00022833"/>
    </source>
</evidence>
<evidence type="ECO:0000256" key="3">
    <source>
        <dbReference type="ARBA" id="ARBA00022723"/>
    </source>
</evidence>
<dbReference type="InterPro" id="IPR036236">
    <property type="entry name" value="Znf_C2H2_sf"/>
</dbReference>
<keyword evidence="5 14" id="KW-0863">Zinc-finger</keyword>